<protein>
    <submittedName>
        <fullName evidence="10">Monovalent cation/H+ antiporter subunit D family protein</fullName>
    </submittedName>
</protein>
<dbReference type="InterPro" id="IPR001750">
    <property type="entry name" value="ND/Mrp_TM"/>
</dbReference>
<feature type="transmembrane region" description="Helical" evidence="8">
    <location>
        <begin position="285"/>
        <end position="303"/>
    </location>
</feature>
<evidence type="ECO:0000256" key="5">
    <source>
        <dbReference type="ARBA" id="ARBA00022989"/>
    </source>
</evidence>
<dbReference type="EMBL" id="JADPIE010000006">
    <property type="protein sequence ID" value="MBF8437659.1"/>
    <property type="molecule type" value="Genomic_DNA"/>
</dbReference>
<feature type="transmembrane region" description="Helical" evidence="8">
    <location>
        <begin position="310"/>
        <end position="329"/>
    </location>
</feature>
<dbReference type="AlphaFoldDB" id="A0A931AT44"/>
<accession>A0A931AT44</accession>
<keyword evidence="4 7" id="KW-0812">Transmembrane</keyword>
<comment type="subcellular location">
    <subcellularLocation>
        <location evidence="1">Cell membrane</location>
        <topology evidence="1">Multi-pass membrane protein</topology>
    </subcellularLocation>
    <subcellularLocation>
        <location evidence="7">Membrane</location>
        <topology evidence="7">Multi-pass membrane protein</topology>
    </subcellularLocation>
</comment>
<keyword evidence="6 8" id="KW-0472">Membrane</keyword>
<dbReference type="PRINTS" id="PR01437">
    <property type="entry name" value="NUOXDRDTASE4"/>
</dbReference>
<dbReference type="PANTHER" id="PTHR42703">
    <property type="entry name" value="NADH DEHYDROGENASE"/>
    <property type="match status" value="1"/>
</dbReference>
<evidence type="ECO:0000313" key="11">
    <source>
        <dbReference type="Proteomes" id="UP000621436"/>
    </source>
</evidence>
<dbReference type="GO" id="GO:0008137">
    <property type="term" value="F:NADH dehydrogenase (ubiquinone) activity"/>
    <property type="evidence" value="ECO:0007669"/>
    <property type="project" value="InterPro"/>
</dbReference>
<dbReference type="PANTHER" id="PTHR42703:SF1">
    <property type="entry name" value="NA(+)_H(+) ANTIPORTER SUBUNIT D1"/>
    <property type="match status" value="1"/>
</dbReference>
<dbReference type="InterPro" id="IPR003918">
    <property type="entry name" value="NADH_UbQ_OxRdtase"/>
</dbReference>
<sequence>MLGVHPGILIMLVLLISAFISPVLDQFKFKKFSFLATFVSGIVFVLSVLVIFRVNSIGVEYYNFGGWTPDKGIEFVFSELEALILLLVSGMFFIIYLYNQKKIREEISEHLRGWYFTLAFMLQASLIGLILTNDLFNMFVFIEISALTTVAIISINENKDTVFASIKYLFLTAVGSSSVLFSTGLIYLLTGYLNMELAGMELMEVAGMYPAATSMAMLFMFFGLAMKSALFPLHIWLPDAYYSAPTISTAIMAGLVGKAYIVVFIKVFYRVLPLSFFEQTNMSEIAIVMAGMAIIIGSLFAISQTKIKRMLAYSSVAQIGYIFLGITLATESSITGGFLHIVNHSIIKTLLFLTVGVIIIYTGAENIVDFKGIGKKYPLTMGLFALSALAMIGIPPLNGFISKWTIAIGTIEAEKPLYLIIIILSSLLNAVYYLPIIIQAFFGGDDDLEYDWEFKRLGFKIILPMLTLGVLILIIGIFPAKPINYINRIVSILI</sequence>
<feature type="transmembrane region" description="Helical" evidence="8">
    <location>
        <begin position="168"/>
        <end position="189"/>
    </location>
</feature>
<proteinExistence type="inferred from homology"/>
<gene>
    <name evidence="10" type="ORF">I0Q91_11235</name>
</gene>
<evidence type="ECO:0000256" key="1">
    <source>
        <dbReference type="ARBA" id="ARBA00004651"/>
    </source>
</evidence>
<dbReference type="InterPro" id="IPR050586">
    <property type="entry name" value="CPA3_Na-H_Antiporter_D"/>
</dbReference>
<evidence type="ECO:0000256" key="2">
    <source>
        <dbReference type="ARBA" id="ARBA00005346"/>
    </source>
</evidence>
<organism evidence="10 11">
    <name type="scientific">Halonatronomonas betaini</name>
    <dbReference type="NCBI Taxonomy" id="2778430"/>
    <lineage>
        <taxon>Bacteria</taxon>
        <taxon>Bacillati</taxon>
        <taxon>Bacillota</taxon>
        <taxon>Clostridia</taxon>
        <taxon>Halanaerobiales</taxon>
        <taxon>Halarsenatibacteraceae</taxon>
        <taxon>Halonatronomonas</taxon>
    </lineage>
</organism>
<feature type="transmembrane region" description="Helical" evidence="8">
    <location>
        <begin position="138"/>
        <end position="156"/>
    </location>
</feature>
<feature type="transmembrane region" description="Helical" evidence="8">
    <location>
        <begin position="376"/>
        <end position="397"/>
    </location>
</feature>
<evidence type="ECO:0000256" key="6">
    <source>
        <dbReference type="ARBA" id="ARBA00023136"/>
    </source>
</evidence>
<reference evidence="10" key="1">
    <citation type="submission" date="2020-11" db="EMBL/GenBank/DDBJ databases">
        <title>Halonatronomonas betainensis gen. nov., sp. nov. a novel haloalkaliphilic representative of the family Halanaerobiacae capable of betaine degradation.</title>
        <authorList>
            <person name="Boltyanskaya Y."/>
            <person name="Kevbrin V."/>
            <person name="Detkova E."/>
            <person name="Grouzdev D.S."/>
            <person name="Koziaeva V."/>
            <person name="Zhilina T."/>
        </authorList>
    </citation>
    <scope>NUCLEOTIDE SEQUENCE</scope>
    <source>
        <strain evidence="10">Z-7014</strain>
    </source>
</reference>
<evidence type="ECO:0000313" key="10">
    <source>
        <dbReference type="EMBL" id="MBF8437659.1"/>
    </source>
</evidence>
<feature type="transmembrane region" description="Helical" evidence="8">
    <location>
        <begin position="341"/>
        <end position="364"/>
    </location>
</feature>
<dbReference type="RefSeq" id="WP_270454656.1">
    <property type="nucleotide sequence ID" value="NZ_JADPIE010000006.1"/>
</dbReference>
<evidence type="ECO:0000256" key="3">
    <source>
        <dbReference type="ARBA" id="ARBA00022475"/>
    </source>
</evidence>
<feature type="transmembrane region" description="Helical" evidence="8">
    <location>
        <begin position="32"/>
        <end position="55"/>
    </location>
</feature>
<feature type="transmembrane region" description="Helical" evidence="8">
    <location>
        <begin position="457"/>
        <end position="478"/>
    </location>
</feature>
<dbReference type="Pfam" id="PF00361">
    <property type="entry name" value="Proton_antipo_M"/>
    <property type="match status" value="1"/>
</dbReference>
<evidence type="ECO:0000259" key="9">
    <source>
        <dbReference type="Pfam" id="PF00361"/>
    </source>
</evidence>
<feature type="transmembrane region" description="Helical" evidence="8">
    <location>
        <begin position="111"/>
        <end position="132"/>
    </location>
</feature>
<name>A0A931AT44_9FIRM</name>
<keyword evidence="11" id="KW-1185">Reference proteome</keyword>
<evidence type="ECO:0000256" key="7">
    <source>
        <dbReference type="RuleBase" id="RU000320"/>
    </source>
</evidence>
<evidence type="ECO:0000256" key="8">
    <source>
        <dbReference type="SAM" id="Phobius"/>
    </source>
</evidence>
<comment type="similarity">
    <text evidence="2">Belongs to the CPA3 antiporters (TC 2.A.63) subunit D family.</text>
</comment>
<keyword evidence="5 8" id="KW-1133">Transmembrane helix</keyword>
<dbReference type="GO" id="GO:0042773">
    <property type="term" value="P:ATP synthesis coupled electron transport"/>
    <property type="evidence" value="ECO:0007669"/>
    <property type="project" value="InterPro"/>
</dbReference>
<comment type="caution">
    <text evidence="10">The sequence shown here is derived from an EMBL/GenBank/DDBJ whole genome shotgun (WGS) entry which is preliminary data.</text>
</comment>
<feature type="domain" description="NADH:quinone oxidoreductase/Mrp antiporter transmembrane" evidence="9">
    <location>
        <begin position="133"/>
        <end position="427"/>
    </location>
</feature>
<feature type="transmembrane region" description="Helical" evidence="8">
    <location>
        <begin position="75"/>
        <end position="99"/>
    </location>
</feature>
<dbReference type="GO" id="GO:0005886">
    <property type="term" value="C:plasma membrane"/>
    <property type="evidence" value="ECO:0007669"/>
    <property type="project" value="UniProtKB-SubCell"/>
</dbReference>
<feature type="transmembrane region" description="Helical" evidence="8">
    <location>
        <begin position="417"/>
        <end position="436"/>
    </location>
</feature>
<keyword evidence="3" id="KW-1003">Cell membrane</keyword>
<feature type="transmembrane region" description="Helical" evidence="8">
    <location>
        <begin position="242"/>
        <end position="265"/>
    </location>
</feature>
<evidence type="ECO:0000256" key="4">
    <source>
        <dbReference type="ARBA" id="ARBA00022692"/>
    </source>
</evidence>
<feature type="transmembrane region" description="Helical" evidence="8">
    <location>
        <begin position="209"/>
        <end position="230"/>
    </location>
</feature>
<dbReference type="Proteomes" id="UP000621436">
    <property type="component" value="Unassembled WGS sequence"/>
</dbReference>
<feature type="transmembrane region" description="Helical" evidence="8">
    <location>
        <begin position="6"/>
        <end position="25"/>
    </location>
</feature>